<comment type="caution">
    <text evidence="2">The sequence shown here is derived from an EMBL/GenBank/DDBJ whole genome shotgun (WGS) entry which is preliminary data.</text>
</comment>
<sequence length="81" mass="9517">MTRVDLIEISLAILALGSLALIYMSLIFLAFTLDRRLKIEFQNHPDIIPQDSWFFRVICISLNVALKNRSKTDRIMKHHYK</sequence>
<reference evidence="3" key="1">
    <citation type="journal article" date="2019" name="Int. J. Syst. Evol. Microbiol.">
        <title>The Global Catalogue of Microorganisms (GCM) 10K type strain sequencing project: providing services to taxonomists for standard genome sequencing and annotation.</title>
        <authorList>
            <consortium name="The Broad Institute Genomics Platform"/>
            <consortium name="The Broad Institute Genome Sequencing Center for Infectious Disease"/>
            <person name="Wu L."/>
            <person name="Ma J."/>
        </authorList>
    </citation>
    <scope>NUCLEOTIDE SEQUENCE [LARGE SCALE GENOMIC DNA]</scope>
    <source>
        <strain evidence="3">JCM 17551</strain>
    </source>
</reference>
<evidence type="ECO:0000313" key="3">
    <source>
        <dbReference type="Proteomes" id="UP001501565"/>
    </source>
</evidence>
<proteinExistence type="predicted"/>
<keyword evidence="1" id="KW-1133">Transmembrane helix</keyword>
<keyword evidence="3" id="KW-1185">Reference proteome</keyword>
<name>A0ABP7N3U6_9GAMM</name>
<feature type="transmembrane region" description="Helical" evidence="1">
    <location>
        <begin position="12"/>
        <end position="33"/>
    </location>
</feature>
<accession>A0ABP7N3U6</accession>
<keyword evidence="1" id="KW-0472">Membrane</keyword>
<evidence type="ECO:0000313" key="2">
    <source>
        <dbReference type="EMBL" id="GAA3936215.1"/>
    </source>
</evidence>
<protein>
    <submittedName>
        <fullName evidence="2">Uncharacterized protein</fullName>
    </submittedName>
</protein>
<evidence type="ECO:0000256" key="1">
    <source>
        <dbReference type="SAM" id="Phobius"/>
    </source>
</evidence>
<keyword evidence="1" id="KW-0812">Transmembrane</keyword>
<organism evidence="2 3">
    <name type="scientific">Litoribacillus peritrichatus</name>
    <dbReference type="NCBI Taxonomy" id="718191"/>
    <lineage>
        <taxon>Bacteria</taxon>
        <taxon>Pseudomonadati</taxon>
        <taxon>Pseudomonadota</taxon>
        <taxon>Gammaproteobacteria</taxon>
        <taxon>Oceanospirillales</taxon>
        <taxon>Oceanospirillaceae</taxon>
        <taxon>Litoribacillus</taxon>
    </lineage>
</organism>
<gene>
    <name evidence="2" type="ORF">GCM10022277_35830</name>
</gene>
<dbReference type="EMBL" id="BAABBN010000012">
    <property type="protein sequence ID" value="GAA3936215.1"/>
    <property type="molecule type" value="Genomic_DNA"/>
</dbReference>
<dbReference type="Proteomes" id="UP001501565">
    <property type="component" value="Unassembled WGS sequence"/>
</dbReference>